<dbReference type="EMBL" id="JAAGOX010000026">
    <property type="protein sequence ID" value="NDW46337.1"/>
    <property type="molecule type" value="Genomic_DNA"/>
</dbReference>
<dbReference type="GO" id="GO:0005509">
    <property type="term" value="F:calcium ion binding"/>
    <property type="evidence" value="ECO:0007669"/>
    <property type="project" value="InterPro"/>
</dbReference>
<keyword evidence="3" id="KW-0964">Secreted</keyword>
<protein>
    <submittedName>
        <fullName evidence="10">Matrixin family metalloprotease</fullName>
    </submittedName>
</protein>
<dbReference type="GO" id="GO:0004222">
    <property type="term" value="F:metalloendopeptidase activity"/>
    <property type="evidence" value="ECO:0007669"/>
    <property type="project" value="InterPro"/>
</dbReference>
<keyword evidence="6" id="KW-0378">Hydrolase</keyword>
<gene>
    <name evidence="10" type="ORF">G0P99_15345</name>
</gene>
<keyword evidence="7" id="KW-0862">Zinc</keyword>
<reference evidence="10" key="1">
    <citation type="submission" date="2020-02" db="EMBL/GenBank/DDBJ databases">
        <title>Delineation of the pyrene-degrading pathway in Roseobacter clade bacteria by genomic analysis.</title>
        <authorList>
            <person name="Zhou H."/>
            <person name="Wang H."/>
        </authorList>
    </citation>
    <scope>NUCLEOTIDE SEQUENCE</scope>
    <source>
        <strain evidence="10">PrR005</strain>
    </source>
</reference>
<dbReference type="GO" id="GO:0008270">
    <property type="term" value="F:zinc ion binding"/>
    <property type="evidence" value="ECO:0007669"/>
    <property type="project" value="InterPro"/>
</dbReference>
<dbReference type="InterPro" id="IPR021190">
    <property type="entry name" value="Pept_M10A"/>
</dbReference>
<feature type="domain" description="Peptidase metallopeptidase" evidence="9">
    <location>
        <begin position="16"/>
        <end position="219"/>
    </location>
</feature>
<dbReference type="Pfam" id="PF00353">
    <property type="entry name" value="HemolysinCabind"/>
    <property type="match status" value="4"/>
</dbReference>
<evidence type="ECO:0000256" key="8">
    <source>
        <dbReference type="SAM" id="MobiDB-lite"/>
    </source>
</evidence>
<dbReference type="InterPro" id="IPR018511">
    <property type="entry name" value="Hemolysin-typ_Ca-bd_CS"/>
</dbReference>
<comment type="subcellular location">
    <subcellularLocation>
        <location evidence="1">Secreted</location>
    </subcellularLocation>
</comment>
<dbReference type="CDD" id="cd04277">
    <property type="entry name" value="ZnMc_serralysin_like"/>
    <property type="match status" value="1"/>
</dbReference>
<dbReference type="InterPro" id="IPR006026">
    <property type="entry name" value="Peptidase_Metallo"/>
</dbReference>
<dbReference type="GO" id="GO:0031012">
    <property type="term" value="C:extracellular matrix"/>
    <property type="evidence" value="ECO:0007669"/>
    <property type="project" value="InterPro"/>
</dbReference>
<dbReference type="PANTHER" id="PTHR38340:SF1">
    <property type="entry name" value="S-LAYER PROTEIN"/>
    <property type="match status" value="1"/>
</dbReference>
<feature type="region of interest" description="Disordered" evidence="8">
    <location>
        <begin position="356"/>
        <end position="379"/>
    </location>
</feature>
<dbReference type="InterPro" id="IPR034033">
    <property type="entry name" value="Serralysin-like"/>
</dbReference>
<evidence type="ECO:0000256" key="6">
    <source>
        <dbReference type="ARBA" id="ARBA00022801"/>
    </source>
</evidence>
<dbReference type="InterPro" id="IPR001818">
    <property type="entry name" value="Pept_M10_metallopeptidase"/>
</dbReference>
<organism evidence="10">
    <name type="scientific">Ruegeria sp. PrR005</name>
    <dbReference type="NCBI Taxonomy" id="2706882"/>
    <lineage>
        <taxon>Bacteria</taxon>
        <taxon>Pseudomonadati</taxon>
        <taxon>Pseudomonadota</taxon>
        <taxon>Alphaproteobacteria</taxon>
        <taxon>Rhodobacterales</taxon>
        <taxon>Roseobacteraceae</taxon>
        <taxon>Ruegeria</taxon>
    </lineage>
</organism>
<dbReference type="RefSeq" id="WP_164131342.1">
    <property type="nucleotide sequence ID" value="NZ_JAAGOX010000026.1"/>
</dbReference>
<keyword evidence="4 10" id="KW-0645">Protease</keyword>
<comment type="caution">
    <text evidence="10">The sequence shown here is derived from an EMBL/GenBank/DDBJ whole genome shotgun (WGS) entry which is preliminary data.</text>
</comment>
<dbReference type="PROSITE" id="PS00330">
    <property type="entry name" value="HEMOLYSIN_CALCIUM"/>
    <property type="match status" value="5"/>
</dbReference>
<accession>A0A6B2NUP8</accession>
<dbReference type="SUPFAM" id="SSF51120">
    <property type="entry name" value="beta-Roll"/>
    <property type="match status" value="3"/>
</dbReference>
<evidence type="ECO:0000256" key="7">
    <source>
        <dbReference type="ARBA" id="ARBA00022833"/>
    </source>
</evidence>
<dbReference type="PANTHER" id="PTHR38340">
    <property type="entry name" value="S-LAYER PROTEIN"/>
    <property type="match status" value="1"/>
</dbReference>
<evidence type="ECO:0000256" key="1">
    <source>
        <dbReference type="ARBA" id="ARBA00004613"/>
    </source>
</evidence>
<evidence type="ECO:0000256" key="4">
    <source>
        <dbReference type="ARBA" id="ARBA00022670"/>
    </source>
</evidence>
<dbReference type="SMART" id="SM00235">
    <property type="entry name" value="ZnMc"/>
    <property type="match status" value="1"/>
</dbReference>
<dbReference type="InterPro" id="IPR024079">
    <property type="entry name" value="MetalloPept_cat_dom_sf"/>
</dbReference>
<dbReference type="Gene3D" id="2.150.10.10">
    <property type="entry name" value="Serralysin-like metalloprotease, C-terminal"/>
    <property type="match status" value="3"/>
</dbReference>
<dbReference type="AlphaFoldDB" id="A0A6B2NUP8"/>
<evidence type="ECO:0000256" key="5">
    <source>
        <dbReference type="ARBA" id="ARBA00022723"/>
    </source>
</evidence>
<dbReference type="GO" id="GO:0005576">
    <property type="term" value="C:extracellular region"/>
    <property type="evidence" value="ECO:0007669"/>
    <property type="project" value="UniProtKB-SubCell"/>
</dbReference>
<sequence>MTVSRDLLSLIGDEDTLRRWNVDSPLGTPTVITFSFPDVLPDYHGDTVPGFQSFGEQHRAHVRTALNTWSNAGGLTFVEVPSEIGGQITFSMRDMTGLTNSVGNPLSGYGFYPGYFGVTNSLGERLLQNEYLGVGGDIFMNADYYAAAASTIAPGIRGYSILLHEVGHALGLKHPFESGATITPGHDNGTFTVMSYDRPRSTTTLGSVDFQAIQYLYGTTSPNAIWNAAETAVEQQGTVGADLLNGFEIDDILFGHDGNDDLRGKAGNDQLHGGAGDDRLFGGPGDDQIFGGAGANDRAVFDTRYGSAMIEFIGDRVIVTNTEGQNGTRYRTELDGVELLEFSDQTVAVADLRPSVDLTGTDGDDSLTGEVGDDRLDGAGGNDTLVGDYGNDLLLGGDGNDELAGGNGADTLNGGDGDDRITGGADENDLRDVIYAGAGNDSVDAGAGNDLVYGQGGNDTIAGGAGVDDLQGQDGDDVITGSSFSDLVFGGAGDDFVNGGFGHDRINGGTGADKFFHVGDSGHGSDWVQDYNASEGDVLLFGIGSATRDQFQVNFNHTQNAEGERAGDDAVQEAFVIYRPTGQILWALVDGEGQTSINLQIGADVFDLRLPFEGL</sequence>
<dbReference type="Gene3D" id="3.40.390.10">
    <property type="entry name" value="Collagenase (Catalytic Domain)"/>
    <property type="match status" value="1"/>
</dbReference>
<dbReference type="PRINTS" id="PR00138">
    <property type="entry name" value="MATRIXIN"/>
</dbReference>
<evidence type="ECO:0000259" key="9">
    <source>
        <dbReference type="SMART" id="SM00235"/>
    </source>
</evidence>
<name>A0A6B2NUP8_9RHOB</name>
<dbReference type="SUPFAM" id="SSF55486">
    <property type="entry name" value="Metalloproteases ('zincins'), catalytic domain"/>
    <property type="match status" value="1"/>
</dbReference>
<evidence type="ECO:0000313" key="10">
    <source>
        <dbReference type="EMBL" id="NDW46337.1"/>
    </source>
</evidence>
<feature type="region of interest" description="Disordered" evidence="8">
    <location>
        <begin position="401"/>
        <end position="425"/>
    </location>
</feature>
<comment type="similarity">
    <text evidence="2">Belongs to the peptidase M10B family.</text>
</comment>
<dbReference type="GO" id="GO:0006508">
    <property type="term" value="P:proteolysis"/>
    <property type="evidence" value="ECO:0007669"/>
    <property type="project" value="UniProtKB-KW"/>
</dbReference>
<dbReference type="Pfam" id="PF00413">
    <property type="entry name" value="Peptidase_M10"/>
    <property type="match status" value="1"/>
</dbReference>
<dbReference type="InterPro" id="IPR050557">
    <property type="entry name" value="RTX_toxin/Mannuronan_C5-epim"/>
</dbReference>
<evidence type="ECO:0000256" key="3">
    <source>
        <dbReference type="ARBA" id="ARBA00022525"/>
    </source>
</evidence>
<evidence type="ECO:0000256" key="2">
    <source>
        <dbReference type="ARBA" id="ARBA00009490"/>
    </source>
</evidence>
<keyword evidence="10" id="KW-0482">Metalloprotease</keyword>
<keyword evidence="5" id="KW-0479">Metal-binding</keyword>
<dbReference type="InterPro" id="IPR001343">
    <property type="entry name" value="Hemolysn_Ca-bd"/>
</dbReference>
<dbReference type="PRINTS" id="PR00313">
    <property type="entry name" value="CABNDNGRPT"/>
</dbReference>
<dbReference type="InterPro" id="IPR011049">
    <property type="entry name" value="Serralysin-like_metalloprot_C"/>
</dbReference>
<proteinExistence type="inferred from homology"/>